<gene>
    <name evidence="2" type="ORF">AXK61_23800</name>
</gene>
<dbReference type="EMBL" id="LSRE01000026">
    <property type="protein sequence ID" value="KXO94303.1"/>
    <property type="molecule type" value="Genomic_DNA"/>
</dbReference>
<keyword evidence="3" id="KW-1185">Reference proteome</keyword>
<feature type="region of interest" description="Disordered" evidence="1">
    <location>
        <begin position="74"/>
        <end position="101"/>
    </location>
</feature>
<evidence type="ECO:0000313" key="3">
    <source>
        <dbReference type="Proteomes" id="UP000070409"/>
    </source>
</evidence>
<proteinExistence type="predicted"/>
<dbReference type="RefSeq" id="WP_197466841.1">
    <property type="nucleotide sequence ID" value="NZ_LSRE01000026.1"/>
</dbReference>
<feature type="compositionally biased region" description="Polar residues" evidence="1">
    <location>
        <begin position="76"/>
        <end position="92"/>
    </location>
</feature>
<accession>A0A137Z806</accession>
<sequence length="101" mass="10950">MVENLDVQPPELRRFGAIHQQTAVALRAWAVAEDGFPAEYLETHGLANYVTYMGVTHHFATRNVGGTTFGHRNDSSDTALNNSATVFTTNDESGGAVVREA</sequence>
<evidence type="ECO:0000313" key="2">
    <source>
        <dbReference type="EMBL" id="KXO94303.1"/>
    </source>
</evidence>
<dbReference type="InterPro" id="IPR022536">
    <property type="entry name" value="EspC"/>
</dbReference>
<organism evidence="2 3">
    <name type="scientific">Tsukamurella pseudospumae</name>
    <dbReference type="NCBI Taxonomy" id="239498"/>
    <lineage>
        <taxon>Bacteria</taxon>
        <taxon>Bacillati</taxon>
        <taxon>Actinomycetota</taxon>
        <taxon>Actinomycetes</taxon>
        <taxon>Mycobacteriales</taxon>
        <taxon>Tsukamurellaceae</taxon>
        <taxon>Tsukamurella</taxon>
    </lineage>
</organism>
<dbReference type="Proteomes" id="UP000070409">
    <property type="component" value="Unassembled WGS sequence"/>
</dbReference>
<name>A0A137Z806_9ACTN</name>
<protein>
    <submittedName>
        <fullName evidence="2">Uncharacterized protein</fullName>
    </submittedName>
</protein>
<reference evidence="2 3" key="1">
    <citation type="submission" date="2016-02" db="EMBL/GenBank/DDBJ databases">
        <authorList>
            <person name="Teng J.L."/>
            <person name="Tang Y."/>
            <person name="Huang Y."/>
            <person name="Guo F."/>
            <person name="Wei W."/>
            <person name="Chen J.H."/>
            <person name="Wong S.Y."/>
            <person name="Lau S.K."/>
            <person name="Woo P.C."/>
        </authorList>
    </citation>
    <scope>NUCLEOTIDE SEQUENCE [LARGE SCALE GENOMIC DNA]</scope>
    <source>
        <strain evidence="2 3">JCM 13375</strain>
    </source>
</reference>
<evidence type="ECO:0000256" key="1">
    <source>
        <dbReference type="SAM" id="MobiDB-lite"/>
    </source>
</evidence>
<dbReference type="Pfam" id="PF10824">
    <property type="entry name" value="T7SS_ESX_EspC"/>
    <property type="match status" value="1"/>
</dbReference>
<comment type="caution">
    <text evidence="2">The sequence shown here is derived from an EMBL/GenBank/DDBJ whole genome shotgun (WGS) entry which is preliminary data.</text>
</comment>